<comment type="similarity">
    <text evidence="1 7">Belongs to the thioredoxin family.</text>
</comment>
<evidence type="ECO:0000313" key="9">
    <source>
        <dbReference type="EMBL" id="MFD1675293.1"/>
    </source>
</evidence>
<dbReference type="SUPFAM" id="SSF52833">
    <property type="entry name" value="Thioredoxin-like"/>
    <property type="match status" value="1"/>
</dbReference>
<name>A0ABW4JJ92_9BACL</name>
<keyword evidence="3" id="KW-0249">Electron transport</keyword>
<sequence>MVHELTDTSFNAFLQSEKPVIVDFYATWCQPCKRLSPLLEEIADEYRDQIAVGKLDTDLNPEITSQYGIMSIPTILVLQNGQVVDQLVGLRPKQDLVQKFGLSVF</sequence>
<keyword evidence="4" id="KW-1015">Disulfide bond</keyword>
<evidence type="ECO:0000259" key="8">
    <source>
        <dbReference type="PROSITE" id="PS51352"/>
    </source>
</evidence>
<dbReference type="InterPro" id="IPR036249">
    <property type="entry name" value="Thioredoxin-like_sf"/>
</dbReference>
<reference evidence="10" key="1">
    <citation type="journal article" date="2019" name="Int. J. Syst. Evol. Microbiol.">
        <title>The Global Catalogue of Microorganisms (GCM) 10K type strain sequencing project: providing services to taxonomists for standard genome sequencing and annotation.</title>
        <authorList>
            <consortium name="The Broad Institute Genomics Platform"/>
            <consortium name="The Broad Institute Genome Sequencing Center for Infectious Disease"/>
            <person name="Wu L."/>
            <person name="Ma J."/>
        </authorList>
    </citation>
    <scope>NUCLEOTIDE SEQUENCE [LARGE SCALE GENOMIC DNA]</scope>
    <source>
        <strain evidence="10">CGMCC 1.12286</strain>
    </source>
</reference>
<feature type="domain" description="Thioredoxin" evidence="8">
    <location>
        <begin position="1"/>
        <end position="105"/>
    </location>
</feature>
<evidence type="ECO:0000313" key="10">
    <source>
        <dbReference type="Proteomes" id="UP001597079"/>
    </source>
</evidence>
<dbReference type="InterPro" id="IPR005746">
    <property type="entry name" value="Thioredoxin"/>
</dbReference>
<evidence type="ECO:0000256" key="4">
    <source>
        <dbReference type="ARBA" id="ARBA00023157"/>
    </source>
</evidence>
<dbReference type="Pfam" id="PF00085">
    <property type="entry name" value="Thioredoxin"/>
    <property type="match status" value="1"/>
</dbReference>
<comment type="caution">
    <text evidence="9">The sequence shown here is derived from an EMBL/GenBank/DDBJ whole genome shotgun (WGS) entry which is preliminary data.</text>
</comment>
<evidence type="ECO:0000256" key="1">
    <source>
        <dbReference type="ARBA" id="ARBA00008987"/>
    </source>
</evidence>
<dbReference type="PROSITE" id="PS51352">
    <property type="entry name" value="THIOREDOXIN_2"/>
    <property type="match status" value="1"/>
</dbReference>
<evidence type="ECO:0000256" key="6">
    <source>
        <dbReference type="NCBIfam" id="TIGR01068"/>
    </source>
</evidence>
<keyword evidence="5" id="KW-0676">Redox-active center</keyword>
<dbReference type="PANTHER" id="PTHR45663:SF11">
    <property type="entry name" value="GEO12009P1"/>
    <property type="match status" value="1"/>
</dbReference>
<dbReference type="EMBL" id="JBHUCX010000028">
    <property type="protein sequence ID" value="MFD1675293.1"/>
    <property type="molecule type" value="Genomic_DNA"/>
</dbReference>
<proteinExistence type="inferred from homology"/>
<dbReference type="RefSeq" id="WP_377943167.1">
    <property type="nucleotide sequence ID" value="NZ_JBHUCX010000028.1"/>
</dbReference>
<keyword evidence="2" id="KW-0813">Transport</keyword>
<dbReference type="PIRSF" id="PIRSF000077">
    <property type="entry name" value="Thioredoxin"/>
    <property type="match status" value="1"/>
</dbReference>
<dbReference type="Proteomes" id="UP001597079">
    <property type="component" value="Unassembled WGS sequence"/>
</dbReference>
<organism evidence="9 10">
    <name type="scientific">Alicyclobacillus fodiniaquatilis</name>
    <dbReference type="NCBI Taxonomy" id="1661150"/>
    <lineage>
        <taxon>Bacteria</taxon>
        <taxon>Bacillati</taxon>
        <taxon>Bacillota</taxon>
        <taxon>Bacilli</taxon>
        <taxon>Bacillales</taxon>
        <taxon>Alicyclobacillaceae</taxon>
        <taxon>Alicyclobacillus</taxon>
    </lineage>
</organism>
<evidence type="ECO:0000256" key="2">
    <source>
        <dbReference type="ARBA" id="ARBA00022448"/>
    </source>
</evidence>
<keyword evidence="10" id="KW-1185">Reference proteome</keyword>
<gene>
    <name evidence="9" type="primary">trxA</name>
    <name evidence="9" type="ORF">ACFSB2_11360</name>
</gene>
<dbReference type="CDD" id="cd02947">
    <property type="entry name" value="TRX_family"/>
    <property type="match status" value="1"/>
</dbReference>
<dbReference type="Gene3D" id="3.40.30.10">
    <property type="entry name" value="Glutaredoxin"/>
    <property type="match status" value="1"/>
</dbReference>
<protein>
    <recommendedName>
        <fullName evidence="6 7">Thioredoxin</fullName>
    </recommendedName>
</protein>
<dbReference type="PRINTS" id="PR00421">
    <property type="entry name" value="THIOREDOXIN"/>
</dbReference>
<accession>A0ABW4JJ92</accession>
<dbReference type="InterPro" id="IPR013766">
    <property type="entry name" value="Thioredoxin_domain"/>
</dbReference>
<dbReference type="NCBIfam" id="TIGR01068">
    <property type="entry name" value="thioredoxin"/>
    <property type="match status" value="1"/>
</dbReference>
<evidence type="ECO:0000256" key="3">
    <source>
        <dbReference type="ARBA" id="ARBA00022982"/>
    </source>
</evidence>
<dbReference type="PANTHER" id="PTHR45663">
    <property type="entry name" value="GEO12009P1"/>
    <property type="match status" value="1"/>
</dbReference>
<evidence type="ECO:0000256" key="7">
    <source>
        <dbReference type="PIRNR" id="PIRNR000077"/>
    </source>
</evidence>
<evidence type="ECO:0000256" key="5">
    <source>
        <dbReference type="ARBA" id="ARBA00023284"/>
    </source>
</evidence>